<dbReference type="Proteomes" id="UP000218432">
    <property type="component" value="Chromosome 3"/>
</dbReference>
<keyword evidence="1" id="KW-0732">Signal</keyword>
<accession>A0A1Y1BUW4</accession>
<name>A0A1Y1BUW4_9BURK</name>
<dbReference type="InterPro" id="IPR011047">
    <property type="entry name" value="Quinoprotein_ADH-like_sf"/>
</dbReference>
<dbReference type="RefSeq" id="WP_157776462.1">
    <property type="nucleotide sequence ID" value="NZ_AP018113.1"/>
</dbReference>
<protein>
    <submittedName>
        <fullName evidence="2">Uncharacterized protein</fullName>
    </submittedName>
</protein>
<sequence>MKAAVQVKYWMRVALSAMLVHITVASAQAIDIPLGTPDGFSADAINPIGNDRYCISGHVYSDKGPSRSAMVVMIDASSRRVMWRTAIPYSSGYVSNSAVACGSDGHSIYAVTEDHTQGGESLNQTSVVVNRISAAGKLEKRQPIHAGFDEWFYMLDVGPAGVNVAGGTSATLLRGGPFGTFLAHLDADLGQSKLTQLSSGAFWTDASARFDGQHLLVAGKFLPNAGAGHDGYAVSQIDLDRKRYAWSAYPLPGNVTSASAFVSSDGSVYDLGVTPAGVLTVATLDRVGKVTSTFSTNNGTLCSLDAVSAGGRTVRAIGDACKGNRSVFLSVDLASHTVSTLHSFGNEMDAIGLDGSNWVGVTKTKEQGPAFQRGAN</sequence>
<evidence type="ECO:0000256" key="1">
    <source>
        <dbReference type="SAM" id="SignalP"/>
    </source>
</evidence>
<dbReference type="SUPFAM" id="SSF50998">
    <property type="entry name" value="Quinoprotein alcohol dehydrogenase-like"/>
    <property type="match status" value="1"/>
</dbReference>
<gene>
    <name evidence="2" type="ORF">BSFP_066950</name>
</gene>
<reference evidence="2 3" key="1">
    <citation type="journal article" date="2017" name="Genome Announc.">
        <title>Complete Genome Sequence of Burkholderia stabilis FERMP-21014.</title>
        <authorList>
            <person name="Konishi K."/>
            <person name="Kumagai T."/>
            <person name="Sakasegawa S."/>
            <person name="Tamura T."/>
        </authorList>
    </citation>
    <scope>NUCLEOTIDE SEQUENCE [LARGE SCALE GENOMIC DNA]</scope>
    <source>
        <strain evidence="2 3">FERMP-21014</strain>
    </source>
</reference>
<feature type="signal peptide" evidence="1">
    <location>
        <begin position="1"/>
        <end position="29"/>
    </location>
</feature>
<dbReference type="EMBL" id="AP018113">
    <property type="protein sequence ID" value="BAX63822.1"/>
    <property type="molecule type" value="Genomic_DNA"/>
</dbReference>
<organism evidence="2 3">
    <name type="scientific">Burkholderia stabilis</name>
    <dbReference type="NCBI Taxonomy" id="95485"/>
    <lineage>
        <taxon>Bacteria</taxon>
        <taxon>Pseudomonadati</taxon>
        <taxon>Pseudomonadota</taxon>
        <taxon>Betaproteobacteria</taxon>
        <taxon>Burkholderiales</taxon>
        <taxon>Burkholderiaceae</taxon>
        <taxon>Burkholderia</taxon>
        <taxon>Burkholderia cepacia complex</taxon>
    </lineage>
</organism>
<dbReference type="AlphaFoldDB" id="A0A1Y1BUW4"/>
<evidence type="ECO:0000313" key="3">
    <source>
        <dbReference type="Proteomes" id="UP000218432"/>
    </source>
</evidence>
<evidence type="ECO:0000313" key="2">
    <source>
        <dbReference type="EMBL" id="BAX63822.1"/>
    </source>
</evidence>
<proteinExistence type="predicted"/>
<feature type="chain" id="PRO_5012711153" evidence="1">
    <location>
        <begin position="30"/>
        <end position="376"/>
    </location>
</feature>